<reference evidence="1" key="1">
    <citation type="journal article" date="2015" name="Nature">
        <title>Complex archaea that bridge the gap between prokaryotes and eukaryotes.</title>
        <authorList>
            <person name="Spang A."/>
            <person name="Saw J.H."/>
            <person name="Jorgensen S.L."/>
            <person name="Zaremba-Niedzwiedzka K."/>
            <person name="Martijn J."/>
            <person name="Lind A.E."/>
            <person name="van Eijk R."/>
            <person name="Schleper C."/>
            <person name="Guy L."/>
            <person name="Ettema T.J."/>
        </authorList>
    </citation>
    <scope>NUCLEOTIDE SEQUENCE</scope>
</reference>
<accession>A0A0F8W2B4</accession>
<comment type="caution">
    <text evidence="1">The sequence shown here is derived from an EMBL/GenBank/DDBJ whole genome shotgun (WGS) entry which is preliminary data.</text>
</comment>
<organism evidence="1">
    <name type="scientific">marine sediment metagenome</name>
    <dbReference type="NCBI Taxonomy" id="412755"/>
    <lineage>
        <taxon>unclassified sequences</taxon>
        <taxon>metagenomes</taxon>
        <taxon>ecological metagenomes</taxon>
    </lineage>
</organism>
<dbReference type="AlphaFoldDB" id="A0A0F8W2B4"/>
<proteinExistence type="predicted"/>
<name>A0A0F8W2B4_9ZZZZ</name>
<dbReference type="EMBL" id="LAZR01070336">
    <property type="protein sequence ID" value="KKK42315.1"/>
    <property type="molecule type" value="Genomic_DNA"/>
</dbReference>
<protein>
    <submittedName>
        <fullName evidence="1">Uncharacterized protein</fullName>
    </submittedName>
</protein>
<gene>
    <name evidence="1" type="ORF">LCGC14_2164450</name>
</gene>
<evidence type="ECO:0000313" key="1">
    <source>
        <dbReference type="EMBL" id="KKK42315.1"/>
    </source>
</evidence>
<sequence>MQPFLQARKAIKRTLRTIGNLKIDNMQYRRDVIDGMEERYEKIKKWGWF</sequence>